<comment type="caution">
    <text evidence="1">The sequence shown here is derived from an EMBL/GenBank/DDBJ whole genome shotgun (WGS) entry which is preliminary data.</text>
</comment>
<reference evidence="1" key="1">
    <citation type="submission" date="2019-04" db="EMBL/GenBank/DDBJ databases">
        <title>Evolution of Biomass-Degrading Anaerobic Consortia Revealed by Metagenomics.</title>
        <authorList>
            <person name="Peng X."/>
        </authorList>
    </citation>
    <scope>NUCLEOTIDE SEQUENCE</scope>
    <source>
        <strain evidence="1">SIG141</strain>
    </source>
</reference>
<gene>
    <name evidence="1" type="ORF">E7102_05625</name>
</gene>
<name>A0A928BST8_XYLRU</name>
<accession>A0A928BST8</accession>
<sequence length="212" mass="23955">MEKNVVVYDNGIGEPFMLKSFGNQVLLLSPGLEVSRLRVNAVNWNNDILEDKNDYESKFNYLCMTGEQISANSMFSLLMLVLNCGEYDSVKSTIEKLANWGIHCPYEPVNMEISVFKRERKNHVEYCYAGEGFMNIAIANPNALGMVLGHALNDIMRTSLFPEINLEIRNASLDRGDMSSFEADLMNMVSLDKNINVTIKNKEDKYGSISND</sequence>
<dbReference type="EMBL" id="SUYD01000005">
    <property type="protein sequence ID" value="MBE6265931.1"/>
    <property type="molecule type" value="Genomic_DNA"/>
</dbReference>
<dbReference type="AlphaFoldDB" id="A0A928BST8"/>
<evidence type="ECO:0000313" key="1">
    <source>
        <dbReference type="EMBL" id="MBE6265931.1"/>
    </source>
</evidence>
<protein>
    <submittedName>
        <fullName evidence="1">Uncharacterized protein</fullName>
    </submittedName>
</protein>
<evidence type="ECO:0000313" key="2">
    <source>
        <dbReference type="Proteomes" id="UP000763088"/>
    </source>
</evidence>
<dbReference type="Proteomes" id="UP000763088">
    <property type="component" value="Unassembled WGS sequence"/>
</dbReference>
<proteinExistence type="predicted"/>
<organism evidence="1 2">
    <name type="scientific">Xylanibacter ruminicola</name>
    <name type="common">Prevotella ruminicola</name>
    <dbReference type="NCBI Taxonomy" id="839"/>
    <lineage>
        <taxon>Bacteria</taxon>
        <taxon>Pseudomonadati</taxon>
        <taxon>Bacteroidota</taxon>
        <taxon>Bacteroidia</taxon>
        <taxon>Bacteroidales</taxon>
        <taxon>Prevotellaceae</taxon>
        <taxon>Xylanibacter</taxon>
    </lineage>
</organism>